<dbReference type="InterPro" id="IPR000849">
    <property type="entry name" value="Sugar_P_transporter"/>
</dbReference>
<keyword evidence="4 5" id="KW-0472">Membrane</keyword>
<dbReference type="GO" id="GO:0016020">
    <property type="term" value="C:membrane"/>
    <property type="evidence" value="ECO:0007669"/>
    <property type="project" value="UniProtKB-SubCell"/>
</dbReference>
<dbReference type="InterPro" id="IPR020846">
    <property type="entry name" value="MFS_dom"/>
</dbReference>
<gene>
    <name evidence="7" type="ORF">AWB68_00565</name>
</gene>
<evidence type="ECO:0000313" key="7">
    <source>
        <dbReference type="EMBL" id="SAL18541.1"/>
    </source>
</evidence>
<dbReference type="OrthoDB" id="8596007at2"/>
<dbReference type="InterPro" id="IPR050382">
    <property type="entry name" value="MFS_Na/Anion_cotransporter"/>
</dbReference>
<feature type="transmembrane region" description="Helical" evidence="5">
    <location>
        <begin position="394"/>
        <end position="415"/>
    </location>
</feature>
<keyword evidence="3 5" id="KW-1133">Transmembrane helix</keyword>
<feature type="domain" description="Major facilitator superfamily (MFS) profile" evidence="6">
    <location>
        <begin position="15"/>
        <end position="420"/>
    </location>
</feature>
<comment type="subcellular location">
    <subcellularLocation>
        <location evidence="1">Membrane</location>
        <topology evidence="1">Multi-pass membrane protein</topology>
    </subcellularLocation>
</comment>
<feature type="transmembrane region" description="Helical" evidence="5">
    <location>
        <begin position="171"/>
        <end position="189"/>
    </location>
</feature>
<dbReference type="Gene3D" id="1.20.1250.20">
    <property type="entry name" value="MFS general substrate transporter like domains"/>
    <property type="match status" value="2"/>
</dbReference>
<feature type="transmembrane region" description="Helical" evidence="5">
    <location>
        <begin position="141"/>
        <end position="165"/>
    </location>
</feature>
<reference evidence="7" key="1">
    <citation type="submission" date="2016-01" db="EMBL/GenBank/DDBJ databases">
        <authorList>
            <person name="Peeters C."/>
        </authorList>
    </citation>
    <scope>NUCLEOTIDE SEQUENCE [LARGE SCALE GENOMIC DNA]</scope>
    <source>
        <strain evidence="7">LMG 22940</strain>
    </source>
</reference>
<feature type="transmembrane region" description="Helical" evidence="5">
    <location>
        <begin position="368"/>
        <end position="388"/>
    </location>
</feature>
<dbReference type="InterPro" id="IPR036259">
    <property type="entry name" value="MFS_trans_sf"/>
</dbReference>
<feature type="transmembrane region" description="Helical" evidence="5">
    <location>
        <begin position="330"/>
        <end position="356"/>
    </location>
</feature>
<dbReference type="PANTHER" id="PTHR11662">
    <property type="entry name" value="SOLUTE CARRIER FAMILY 17"/>
    <property type="match status" value="1"/>
</dbReference>
<feature type="transmembrane region" description="Helical" evidence="5">
    <location>
        <begin position="76"/>
        <end position="96"/>
    </location>
</feature>
<evidence type="ECO:0000259" key="6">
    <source>
        <dbReference type="PROSITE" id="PS50850"/>
    </source>
</evidence>
<evidence type="ECO:0000256" key="2">
    <source>
        <dbReference type="ARBA" id="ARBA00022692"/>
    </source>
</evidence>
<proteinExistence type="predicted"/>
<protein>
    <submittedName>
        <fullName evidence="7">Major facilitator transporter</fullName>
    </submittedName>
</protein>
<keyword evidence="2 5" id="KW-0812">Transmembrane</keyword>
<dbReference type="AlphaFoldDB" id="A0A158FFS2"/>
<dbReference type="EMBL" id="FCON02000004">
    <property type="protein sequence ID" value="SAL18541.1"/>
    <property type="molecule type" value="Genomic_DNA"/>
</dbReference>
<feature type="transmembrane region" description="Helical" evidence="5">
    <location>
        <begin position="12"/>
        <end position="28"/>
    </location>
</feature>
<feature type="transmembrane region" description="Helical" evidence="5">
    <location>
        <begin position="226"/>
        <end position="250"/>
    </location>
</feature>
<dbReference type="InterPro" id="IPR011701">
    <property type="entry name" value="MFS"/>
</dbReference>
<evidence type="ECO:0000256" key="3">
    <source>
        <dbReference type="ARBA" id="ARBA00022989"/>
    </source>
</evidence>
<evidence type="ECO:0000313" key="8">
    <source>
        <dbReference type="Proteomes" id="UP000054770"/>
    </source>
</evidence>
<keyword evidence="8" id="KW-1185">Reference proteome</keyword>
<accession>A0A158FFS2</accession>
<dbReference type="PROSITE" id="PS50850">
    <property type="entry name" value="MFS"/>
    <property type="match status" value="1"/>
</dbReference>
<evidence type="ECO:0000256" key="1">
    <source>
        <dbReference type="ARBA" id="ARBA00004141"/>
    </source>
</evidence>
<comment type="caution">
    <text evidence="7">The sequence shown here is derived from an EMBL/GenBank/DDBJ whole genome shotgun (WGS) entry which is preliminary data.</text>
</comment>
<feature type="transmembrane region" description="Helical" evidence="5">
    <location>
        <begin position="306"/>
        <end position="324"/>
    </location>
</feature>
<dbReference type="CDD" id="cd17319">
    <property type="entry name" value="MFS_ExuT_GudP_like"/>
    <property type="match status" value="1"/>
</dbReference>
<feature type="transmembrane region" description="Helical" evidence="5">
    <location>
        <begin position="48"/>
        <end position="64"/>
    </location>
</feature>
<feature type="transmembrane region" description="Helical" evidence="5">
    <location>
        <begin position="270"/>
        <end position="294"/>
    </location>
</feature>
<dbReference type="SUPFAM" id="SSF103473">
    <property type="entry name" value="MFS general substrate transporter"/>
    <property type="match status" value="1"/>
</dbReference>
<dbReference type="RefSeq" id="WP_087642833.1">
    <property type="nucleotide sequence ID" value="NZ_FCON02000004.1"/>
</dbReference>
<dbReference type="PIRSF" id="PIRSF002808">
    <property type="entry name" value="Hexose_phosphate_transp"/>
    <property type="match status" value="1"/>
</dbReference>
<dbReference type="GO" id="GO:0022857">
    <property type="term" value="F:transmembrane transporter activity"/>
    <property type="evidence" value="ECO:0007669"/>
    <property type="project" value="InterPro"/>
</dbReference>
<dbReference type="PANTHER" id="PTHR11662:SF446">
    <property type="entry name" value="SODIUM-DEPENDENT PHOSPHATE TRANSPORT PROTEIN 1, CHLOROPLASTIC"/>
    <property type="match status" value="1"/>
</dbReference>
<organism evidence="7 8">
    <name type="scientific">Caballeronia choica</name>
    <dbReference type="NCBI Taxonomy" id="326476"/>
    <lineage>
        <taxon>Bacteria</taxon>
        <taxon>Pseudomonadati</taxon>
        <taxon>Pseudomonadota</taxon>
        <taxon>Betaproteobacteria</taxon>
        <taxon>Burkholderiales</taxon>
        <taxon>Burkholderiaceae</taxon>
        <taxon>Caballeronia</taxon>
    </lineage>
</organism>
<sequence length="433" mass="47252">MQAKSPRLKRIQWVALTFLTLAGIVNYLDRSTLSIANHSVSQELGLSASQMGLLLSAFSFSYAFSQLPIGVMLDRFGARIMLGLGMFVWSVAQLFGGLVTSLQQFLFARIALGIGEAPQFPAGAKVVSEWFALRERGKPTGIFVTSSTIGPALAPPILTVLLLIFGWRYMFVIMGALGIAVAIGWYIVYRNRADIALTPEEVTHLTEDEPLQRAERRMTFAEWRSLFAKSTTWGMIFGFMGVIYMVWLYLTWLPAYLEHERHLTIAKTGWIVSIPYLFGTLGMLSSGFIADGLMQRGVAPIRSRKWPICTGLFGAALFTVPAAFTPNLTLAIVYLCAAMFFVNMASGAAWALVSVAAPRHMVASLGSIQNFGGYFGGSFAPFVTGLVVDRTHSFVNAFLISAAVAFAAALVYMFVVRVPIQDTEASATTVPAL</sequence>
<dbReference type="Pfam" id="PF07690">
    <property type="entry name" value="MFS_1"/>
    <property type="match status" value="1"/>
</dbReference>
<evidence type="ECO:0000256" key="4">
    <source>
        <dbReference type="ARBA" id="ARBA00023136"/>
    </source>
</evidence>
<evidence type="ECO:0000256" key="5">
    <source>
        <dbReference type="SAM" id="Phobius"/>
    </source>
</evidence>
<name>A0A158FFS2_9BURK</name>
<dbReference type="Proteomes" id="UP000054770">
    <property type="component" value="Unassembled WGS sequence"/>
</dbReference>